<proteinExistence type="predicted"/>
<evidence type="ECO:0000313" key="1">
    <source>
        <dbReference type="EMBL" id="CAI9119396.1"/>
    </source>
</evidence>
<protein>
    <submittedName>
        <fullName evidence="1">Uncharacterized protein</fullName>
    </submittedName>
</protein>
<comment type="caution">
    <text evidence="1">The sequence shown here is derived from an EMBL/GenBank/DDBJ whole genome shotgun (WGS) entry which is preliminary data.</text>
</comment>
<organism evidence="1 2">
    <name type="scientific">Brytella acorum</name>
    <dbReference type="NCBI Taxonomy" id="2959299"/>
    <lineage>
        <taxon>Bacteria</taxon>
        <taxon>Pseudomonadati</taxon>
        <taxon>Pseudomonadota</taxon>
        <taxon>Alphaproteobacteria</taxon>
        <taxon>Acetobacterales</taxon>
        <taxon>Acetobacteraceae</taxon>
        <taxon>Brytella</taxon>
    </lineage>
</organism>
<name>A0AA35UYB3_9PROT</name>
<evidence type="ECO:0000313" key="2">
    <source>
        <dbReference type="Proteomes" id="UP001176960"/>
    </source>
</evidence>
<dbReference type="EMBL" id="CATKSH010000001">
    <property type="protein sequence ID" value="CAI9119396.1"/>
    <property type="molecule type" value="Genomic_DNA"/>
</dbReference>
<dbReference type="AlphaFoldDB" id="A0AA35UYB3"/>
<gene>
    <name evidence="1" type="ORF">LMG32879_000211</name>
</gene>
<reference evidence="1" key="1">
    <citation type="submission" date="2023-03" db="EMBL/GenBank/DDBJ databases">
        <authorList>
            <person name="Cleenwerck I."/>
        </authorList>
    </citation>
    <scope>NUCLEOTIDE SEQUENCE</scope>
    <source>
        <strain evidence="1">LMG 32879</strain>
    </source>
</reference>
<dbReference type="Proteomes" id="UP001176960">
    <property type="component" value="Unassembled WGS sequence"/>
</dbReference>
<dbReference type="RefSeq" id="WP_289842291.1">
    <property type="nucleotide sequence ID" value="NZ_CATKSH010000001.1"/>
</dbReference>
<accession>A0AA35UYB3</accession>
<sequence>MRLRSYHGGFDHGQSGRDLSGGSGWGRVAHDGQLAILLSMERGAVLRAA</sequence>
<keyword evidence="2" id="KW-1185">Reference proteome</keyword>